<sequence>MRNGDNLINKPFGCLEGTTIAWELHVYPNGKGITDIGCVSFFLQQTGLQDSKNLILVEFQIYTLDVNSAKVHMYKNINRFINQQEHGLYQITQNYAMTALKNDGSLLVICEIEYSSPKPKISVEQEVKAEPLDEKNE</sequence>
<reference evidence="1" key="1">
    <citation type="submission" date="2012-04" db="EMBL/GenBank/DDBJ databases">
        <title>The Genome Sequence of Loa loa.</title>
        <authorList>
            <consortium name="The Broad Institute Genome Sequencing Platform"/>
            <consortium name="Broad Institute Genome Sequencing Center for Infectious Disease"/>
            <person name="Nutman T.B."/>
            <person name="Fink D.L."/>
            <person name="Russ C."/>
            <person name="Young S."/>
            <person name="Zeng Q."/>
            <person name="Gargeya S."/>
            <person name="Alvarado L."/>
            <person name="Berlin A."/>
            <person name="Chapman S.B."/>
            <person name="Chen Z."/>
            <person name="Freedman E."/>
            <person name="Gellesch M."/>
            <person name="Goldberg J."/>
            <person name="Griggs A."/>
            <person name="Gujja S."/>
            <person name="Heilman E.R."/>
            <person name="Heiman D."/>
            <person name="Howarth C."/>
            <person name="Mehta T."/>
            <person name="Neiman D."/>
            <person name="Pearson M."/>
            <person name="Roberts A."/>
            <person name="Saif S."/>
            <person name="Shea T."/>
            <person name="Shenoy N."/>
            <person name="Sisk P."/>
            <person name="Stolte C."/>
            <person name="Sykes S."/>
            <person name="White J."/>
            <person name="Yandava C."/>
            <person name="Haas B."/>
            <person name="Henn M.R."/>
            <person name="Nusbaum C."/>
            <person name="Birren B."/>
        </authorList>
    </citation>
    <scope>NUCLEOTIDE SEQUENCE [LARGE SCALE GENOMIC DNA]</scope>
</reference>
<dbReference type="OrthoDB" id="624345at2759"/>
<protein>
    <recommendedName>
        <fullName evidence="2">MATH domain-containing protein</fullName>
    </recommendedName>
</protein>
<dbReference type="CTD" id="9951310"/>
<evidence type="ECO:0000313" key="1">
    <source>
        <dbReference type="EMBL" id="EFO14680.1"/>
    </source>
</evidence>
<dbReference type="OMA" id="TIAWELH"/>
<accession>A0A1S0TIV6</accession>
<proteinExistence type="predicted"/>
<dbReference type="KEGG" id="loa:LOAG_13836"/>
<name>A0A1S0TIV6_LOALO</name>
<dbReference type="GeneID" id="9951310"/>
<dbReference type="SUPFAM" id="SSF49599">
    <property type="entry name" value="TRAF domain-like"/>
    <property type="match status" value="1"/>
</dbReference>
<dbReference type="InterPro" id="IPR008974">
    <property type="entry name" value="TRAF-like"/>
</dbReference>
<dbReference type="AlphaFoldDB" id="A0A1S0TIV6"/>
<dbReference type="EMBL" id="JH713170">
    <property type="protein sequence ID" value="EFO14680.1"/>
    <property type="molecule type" value="Genomic_DNA"/>
</dbReference>
<dbReference type="InParanoid" id="A0A1S0TIV6"/>
<gene>
    <name evidence="1" type="ORF">LOAG_13836</name>
</gene>
<dbReference type="RefSeq" id="XP_003149389.1">
    <property type="nucleotide sequence ID" value="XM_003149341.1"/>
</dbReference>
<evidence type="ECO:0008006" key="2">
    <source>
        <dbReference type="Google" id="ProtNLM"/>
    </source>
</evidence>
<organism evidence="1">
    <name type="scientific">Loa loa</name>
    <name type="common">Eye worm</name>
    <name type="synonym">Filaria loa</name>
    <dbReference type="NCBI Taxonomy" id="7209"/>
    <lineage>
        <taxon>Eukaryota</taxon>
        <taxon>Metazoa</taxon>
        <taxon>Ecdysozoa</taxon>
        <taxon>Nematoda</taxon>
        <taxon>Chromadorea</taxon>
        <taxon>Rhabditida</taxon>
        <taxon>Spirurina</taxon>
        <taxon>Spiruromorpha</taxon>
        <taxon>Filarioidea</taxon>
        <taxon>Onchocercidae</taxon>
        <taxon>Loa</taxon>
    </lineage>
</organism>
<dbReference type="Gene3D" id="2.60.210.10">
    <property type="entry name" value="Apoptosis, Tumor Necrosis Factor Receptor Associated Protein 2, Chain A"/>
    <property type="match status" value="1"/>
</dbReference>
<feature type="non-terminal residue" evidence="1">
    <location>
        <position position="137"/>
    </location>
</feature>